<keyword evidence="1" id="KW-0805">Transcription regulation</keyword>
<dbReference type="InterPro" id="IPR036390">
    <property type="entry name" value="WH_DNA-bd_sf"/>
</dbReference>
<proteinExistence type="predicted"/>
<evidence type="ECO:0000313" key="8">
    <source>
        <dbReference type="Proteomes" id="UP001290101"/>
    </source>
</evidence>
<dbReference type="PROSITE" id="PS51118">
    <property type="entry name" value="HTH_HXLR"/>
    <property type="match status" value="1"/>
</dbReference>
<dbReference type="Proteomes" id="UP000246050">
    <property type="component" value="Unassembled WGS sequence"/>
</dbReference>
<evidence type="ECO:0000256" key="3">
    <source>
        <dbReference type="ARBA" id="ARBA00023163"/>
    </source>
</evidence>
<dbReference type="Gene3D" id="1.10.10.10">
    <property type="entry name" value="Winged helix-like DNA-binding domain superfamily/Winged helix DNA-binding domain"/>
    <property type="match status" value="1"/>
</dbReference>
<gene>
    <name evidence="6" type="ORF">DKT69_33970</name>
    <name evidence="5" type="ORF">U2F25_04935</name>
</gene>
<keyword evidence="8" id="KW-1185">Reference proteome</keyword>
<dbReference type="OrthoDB" id="9800966at2"/>
<dbReference type="EMBL" id="QGKS01000455">
    <property type="protein sequence ID" value="PWR07808.1"/>
    <property type="molecule type" value="Genomic_DNA"/>
</dbReference>
<dbReference type="InterPro" id="IPR002577">
    <property type="entry name" value="HTH_HxlR"/>
</dbReference>
<dbReference type="InterPro" id="IPR036388">
    <property type="entry name" value="WH-like_DNA-bd_sf"/>
</dbReference>
<reference evidence="5 8" key="2">
    <citation type="submission" date="2023-12" db="EMBL/GenBank/DDBJ databases">
        <title>Micromonospora sp. nov., isolated from Atacama Desert.</title>
        <authorList>
            <person name="Carro L."/>
            <person name="Golinska P."/>
            <person name="Klenk H.-P."/>
            <person name="Goodfellow M."/>
        </authorList>
    </citation>
    <scope>NUCLEOTIDE SEQUENCE [LARGE SCALE GENOMIC DNA]</scope>
    <source>
        <strain evidence="5 8">4G53</strain>
    </source>
</reference>
<organism evidence="6 7">
    <name type="scientific">Micromonospora sicca</name>
    <dbReference type="NCBI Taxonomy" id="2202420"/>
    <lineage>
        <taxon>Bacteria</taxon>
        <taxon>Bacillati</taxon>
        <taxon>Actinomycetota</taxon>
        <taxon>Actinomycetes</taxon>
        <taxon>Micromonosporales</taxon>
        <taxon>Micromonosporaceae</taxon>
        <taxon>Micromonospora</taxon>
    </lineage>
</organism>
<feature type="domain" description="HTH hxlR-type" evidence="4">
    <location>
        <begin position="14"/>
        <end position="114"/>
    </location>
</feature>
<dbReference type="CDD" id="cd00090">
    <property type="entry name" value="HTH_ARSR"/>
    <property type="match status" value="1"/>
</dbReference>
<keyword evidence="2" id="KW-0238">DNA-binding</keyword>
<comment type="caution">
    <text evidence="6">The sequence shown here is derived from an EMBL/GenBank/DDBJ whole genome shotgun (WGS) entry which is preliminary data.</text>
</comment>
<protein>
    <submittedName>
        <fullName evidence="5">Helix-turn-helix domain-containing protein</fullName>
    </submittedName>
    <submittedName>
        <fullName evidence="6">Transcriptional regulator</fullName>
    </submittedName>
</protein>
<evidence type="ECO:0000259" key="4">
    <source>
        <dbReference type="PROSITE" id="PS51118"/>
    </source>
</evidence>
<dbReference type="Proteomes" id="UP001290101">
    <property type="component" value="Unassembled WGS sequence"/>
</dbReference>
<dbReference type="InterPro" id="IPR011991">
    <property type="entry name" value="ArsR-like_HTH"/>
</dbReference>
<dbReference type="RefSeq" id="WP_109805493.1">
    <property type="nucleotide sequence ID" value="NZ_JAXOTQ010000005.1"/>
</dbReference>
<dbReference type="SUPFAM" id="SSF46785">
    <property type="entry name" value="Winged helix' DNA-binding domain"/>
    <property type="match status" value="1"/>
</dbReference>
<dbReference type="AlphaFoldDB" id="A0A317CYU3"/>
<evidence type="ECO:0000256" key="2">
    <source>
        <dbReference type="ARBA" id="ARBA00023125"/>
    </source>
</evidence>
<accession>A0A317CYU3</accession>
<dbReference type="Pfam" id="PF01638">
    <property type="entry name" value="HxlR"/>
    <property type="match status" value="1"/>
</dbReference>
<evidence type="ECO:0000256" key="1">
    <source>
        <dbReference type="ARBA" id="ARBA00023015"/>
    </source>
</evidence>
<reference evidence="6 7" key="1">
    <citation type="submission" date="2018-05" db="EMBL/GenBank/DDBJ databases">
        <title>Micromonosporas from Atacama Desert.</title>
        <authorList>
            <person name="Carro L."/>
            <person name="Golinska P."/>
            <person name="Klenk H.-P."/>
            <person name="Goodfellow M."/>
        </authorList>
    </citation>
    <scope>NUCLEOTIDE SEQUENCE [LARGE SCALE GENOMIC DNA]</scope>
    <source>
        <strain evidence="6 7">4G51</strain>
    </source>
</reference>
<dbReference type="PANTHER" id="PTHR33204:SF37">
    <property type="entry name" value="HTH-TYPE TRANSCRIPTIONAL REGULATOR YODB"/>
    <property type="match status" value="1"/>
</dbReference>
<evidence type="ECO:0000313" key="5">
    <source>
        <dbReference type="EMBL" id="MDZ5488821.1"/>
    </source>
</evidence>
<dbReference type="EMBL" id="JAXOTQ010000005">
    <property type="protein sequence ID" value="MDZ5488821.1"/>
    <property type="molecule type" value="Genomic_DNA"/>
</dbReference>
<evidence type="ECO:0000313" key="6">
    <source>
        <dbReference type="EMBL" id="PWR07808.1"/>
    </source>
</evidence>
<dbReference type="GO" id="GO:0003677">
    <property type="term" value="F:DNA binding"/>
    <property type="evidence" value="ECO:0007669"/>
    <property type="project" value="UniProtKB-KW"/>
</dbReference>
<keyword evidence="3" id="KW-0804">Transcription</keyword>
<sequence length="120" mass="12429">MTARPEVGGTARACDGGIARAFAFLGKRWNGVLLATLANGPAGFAELTRALPGISESVLSDRLGELARVGLVSRTVREGPPLGVSYQLTERGAALVPALDALARWAHENLPVEPAGRPGC</sequence>
<dbReference type="PANTHER" id="PTHR33204">
    <property type="entry name" value="TRANSCRIPTIONAL REGULATOR, MARR FAMILY"/>
    <property type="match status" value="1"/>
</dbReference>
<name>A0A317CYU3_9ACTN</name>
<evidence type="ECO:0000313" key="7">
    <source>
        <dbReference type="Proteomes" id="UP000246050"/>
    </source>
</evidence>